<comment type="caution">
    <text evidence="1">The sequence shown here is derived from an EMBL/GenBank/DDBJ whole genome shotgun (WGS) entry which is preliminary data.</text>
</comment>
<proteinExistence type="predicted"/>
<name>A0A368VU23_9BACL</name>
<gene>
    <name evidence="1" type="ORF">DFP97_113149</name>
</gene>
<dbReference type="Gene3D" id="3.20.20.510">
    <property type="entry name" value="Uncharacterised protein PF12979, DUF3863"/>
    <property type="match status" value="1"/>
</dbReference>
<dbReference type="Proteomes" id="UP000252415">
    <property type="component" value="Unassembled WGS sequence"/>
</dbReference>
<dbReference type="EMBL" id="QPJD01000013">
    <property type="protein sequence ID" value="RCW43476.1"/>
    <property type="molecule type" value="Genomic_DNA"/>
</dbReference>
<keyword evidence="2" id="KW-1185">Reference proteome</keyword>
<organism evidence="1 2">
    <name type="scientific">Paenibacillus prosopidis</name>
    <dbReference type="NCBI Taxonomy" id="630520"/>
    <lineage>
        <taxon>Bacteria</taxon>
        <taxon>Bacillati</taxon>
        <taxon>Bacillota</taxon>
        <taxon>Bacilli</taxon>
        <taxon>Bacillales</taxon>
        <taxon>Paenibacillaceae</taxon>
        <taxon>Paenibacillus</taxon>
    </lineage>
</organism>
<dbReference type="AlphaFoldDB" id="A0A368VU23"/>
<protein>
    <submittedName>
        <fullName evidence="1">Uncharacterized protein</fullName>
    </submittedName>
</protein>
<accession>A0A368VU23</accession>
<reference evidence="1 2" key="1">
    <citation type="submission" date="2018-07" db="EMBL/GenBank/DDBJ databases">
        <title>Genomic Encyclopedia of Type Strains, Phase III (KMG-III): the genomes of soil and plant-associated and newly described type strains.</title>
        <authorList>
            <person name="Whitman W."/>
        </authorList>
    </citation>
    <scope>NUCLEOTIDE SEQUENCE [LARGE SCALE GENOMIC DNA]</scope>
    <source>
        <strain evidence="1 2">CECT 7506</strain>
    </source>
</reference>
<evidence type="ECO:0000313" key="1">
    <source>
        <dbReference type="EMBL" id="RCW43476.1"/>
    </source>
</evidence>
<evidence type="ECO:0000313" key="2">
    <source>
        <dbReference type="Proteomes" id="UP000252415"/>
    </source>
</evidence>
<sequence>MNKNIVNIIHFVRRVEPREPQLDLFKPVVEQVKMANRYLFKTTFLLQYDALIDPDYTGLLQEQDHNLIEIGAWLEIVQPLVEEAGLTWRGRQGYSWDYHSHVGFLIGYSPEEREILLDLYMNKFRDVFGYYPPSVGSWFIDAHSLAYLKNRYQVEAACICRDQWGTDGYNLWGGYYSGAYYPSKHNMLAPAQGSENQIDIPVFRMLGSDPLHQYDLGLSTETGFNPLNAQDVSTMEPVYPESGGNPQWVGWFLKENFNELAQPFGYAQVGQENSFGWDRIGNGLSMQMELLAAKIADGGLVLQHLSETGRKFRQEFNVTPTTTVGVQEDWTGESYQSVWYCSRFYRVNVYAEGERFWIRDIHLFADDYAERYLNDVCKQEQSFYDNLPIVDGYRWSGNGIRSGLYPMIREDNGDFAPMIGELIAMNRTGNDFYASYRTEAGEFTIKCEERHIEFICESAEDWILSLSWGSDESPILSAEFKTCSYIYNGFSYSLYAEHGSLKLMDTKELQVYPEHGKITLLFGREENS</sequence>